<protein>
    <recommendedName>
        <fullName evidence="3">Muconolactone delta-isomerase</fullName>
    </recommendedName>
</protein>
<gene>
    <name evidence="1" type="ORF">SAMN04488074_101442</name>
</gene>
<sequence length="106" mass="11558">MYAQLTYFDGPRGPEQLAAADFAAKQRIAPAAMKVPGNIRTYVLRRTDGSEVVLSIAESEQALIDTQKAIMSTPLLPGEDPALLRGADRVEIYPVLEVFEHDGARS</sequence>
<dbReference type="Proteomes" id="UP000199682">
    <property type="component" value="Unassembled WGS sequence"/>
</dbReference>
<reference evidence="2" key="1">
    <citation type="submission" date="2016-10" db="EMBL/GenBank/DDBJ databases">
        <authorList>
            <person name="Varghese N."/>
            <person name="Submissions S."/>
        </authorList>
    </citation>
    <scope>NUCLEOTIDE SEQUENCE [LARGE SCALE GENOMIC DNA]</scope>
    <source>
        <strain evidence="2">DSM 44796</strain>
    </source>
</reference>
<dbReference type="RefSeq" id="WP_090003923.1">
    <property type="nucleotide sequence ID" value="NZ_FNET01000001.1"/>
</dbReference>
<name>A0A1G8QSA9_9PSEU</name>
<dbReference type="AlphaFoldDB" id="A0A1G8QSA9"/>
<evidence type="ECO:0008006" key="3">
    <source>
        <dbReference type="Google" id="ProtNLM"/>
    </source>
</evidence>
<proteinExistence type="predicted"/>
<organism evidence="1 2">
    <name type="scientific">Lentzea albidocapillata subsp. violacea</name>
    <dbReference type="NCBI Taxonomy" id="128104"/>
    <lineage>
        <taxon>Bacteria</taxon>
        <taxon>Bacillati</taxon>
        <taxon>Actinomycetota</taxon>
        <taxon>Actinomycetes</taxon>
        <taxon>Pseudonocardiales</taxon>
        <taxon>Pseudonocardiaceae</taxon>
        <taxon>Lentzea</taxon>
    </lineage>
</organism>
<evidence type="ECO:0000313" key="2">
    <source>
        <dbReference type="Proteomes" id="UP000199682"/>
    </source>
</evidence>
<dbReference type="EMBL" id="FNET01000001">
    <property type="protein sequence ID" value="SDJ07604.1"/>
    <property type="molecule type" value="Genomic_DNA"/>
</dbReference>
<evidence type="ECO:0000313" key="1">
    <source>
        <dbReference type="EMBL" id="SDJ07604.1"/>
    </source>
</evidence>
<accession>A0A1G8QSA9</accession>